<dbReference type="Pfam" id="PF05769">
    <property type="entry name" value="SIKE"/>
    <property type="match status" value="1"/>
</dbReference>
<dbReference type="PANTHER" id="PTHR12186">
    <property type="entry name" value="SIKE FAMILY MEMBER"/>
    <property type="match status" value="1"/>
</dbReference>
<evidence type="ECO:0000313" key="5">
    <source>
        <dbReference type="Proteomes" id="UP001212152"/>
    </source>
</evidence>
<feature type="region of interest" description="Disordered" evidence="3">
    <location>
        <begin position="56"/>
        <end position="139"/>
    </location>
</feature>
<dbReference type="AlphaFoldDB" id="A0AAD5TKL6"/>
<evidence type="ECO:0000313" key="4">
    <source>
        <dbReference type="EMBL" id="KAJ3178454.1"/>
    </source>
</evidence>
<proteinExistence type="inferred from homology"/>
<dbReference type="Proteomes" id="UP001212152">
    <property type="component" value="Unassembled WGS sequence"/>
</dbReference>
<feature type="compositionally biased region" description="Low complexity" evidence="3">
    <location>
        <begin position="56"/>
        <end position="80"/>
    </location>
</feature>
<dbReference type="InterPro" id="IPR008555">
    <property type="entry name" value="SIKE"/>
</dbReference>
<protein>
    <submittedName>
        <fullName evidence="4">Uncharacterized protein</fullName>
    </submittedName>
</protein>
<sequence>MTDAGKTTVPTTAAVVPAAAMVQKFDVLCARWKESQELIAQLTAIVDSLKSQLPSSAKTTASSSKPSSRTSPTTTADAPTIILDDDLPASGAAFVPLPHDDNTQRHPPPSHTPPPLPPPNLPVPTIPPPRSSSAAAAQPQQLSYDTRYMELQKENQMLNQHIKQCEGTLEVVMSKFRSQAQAFQKEKHDFQLKLERSLRDERQTILQLRGENAALQTQLGTCLSVMRQAVAADDDNVDVLLAGLMRENEGLREMMGMRAPRCASGSEGGESHVGVQGLSSADARTAQAV</sequence>
<feature type="compositionally biased region" description="Pro residues" evidence="3">
    <location>
        <begin position="106"/>
        <end position="130"/>
    </location>
</feature>
<gene>
    <name evidence="4" type="ORF">HDU87_003528</name>
</gene>
<evidence type="ECO:0000256" key="2">
    <source>
        <dbReference type="ARBA" id="ARBA00023054"/>
    </source>
</evidence>
<reference evidence="4" key="1">
    <citation type="submission" date="2020-05" db="EMBL/GenBank/DDBJ databases">
        <title>Phylogenomic resolution of chytrid fungi.</title>
        <authorList>
            <person name="Stajich J.E."/>
            <person name="Amses K."/>
            <person name="Simmons R."/>
            <person name="Seto K."/>
            <person name="Myers J."/>
            <person name="Bonds A."/>
            <person name="Quandt C.A."/>
            <person name="Barry K."/>
            <person name="Liu P."/>
            <person name="Grigoriev I."/>
            <person name="Longcore J.E."/>
            <person name="James T.Y."/>
        </authorList>
    </citation>
    <scope>NUCLEOTIDE SEQUENCE</scope>
    <source>
        <strain evidence="4">JEL0379</strain>
    </source>
</reference>
<keyword evidence="5" id="KW-1185">Reference proteome</keyword>
<comment type="caution">
    <text evidence="4">The sequence shown here is derived from an EMBL/GenBank/DDBJ whole genome shotgun (WGS) entry which is preliminary data.</text>
</comment>
<evidence type="ECO:0000256" key="3">
    <source>
        <dbReference type="SAM" id="MobiDB-lite"/>
    </source>
</evidence>
<dbReference type="PANTHER" id="PTHR12186:SF2">
    <property type="entry name" value="FGFR1 ONCOGENE PARTNER 2 HOMOLOG"/>
    <property type="match status" value="1"/>
</dbReference>
<dbReference type="EMBL" id="JADGJQ010000026">
    <property type="protein sequence ID" value="KAJ3178454.1"/>
    <property type="molecule type" value="Genomic_DNA"/>
</dbReference>
<comment type="similarity">
    <text evidence="1">Belongs to the SIKE family.</text>
</comment>
<accession>A0AAD5TKL6</accession>
<keyword evidence="2" id="KW-0175">Coiled coil</keyword>
<evidence type="ECO:0000256" key="1">
    <source>
        <dbReference type="ARBA" id="ARBA00005537"/>
    </source>
</evidence>
<feature type="region of interest" description="Disordered" evidence="3">
    <location>
        <begin position="260"/>
        <end position="289"/>
    </location>
</feature>
<name>A0AAD5TKL6_9FUNG</name>
<organism evidence="4 5">
    <name type="scientific">Geranomyces variabilis</name>
    <dbReference type="NCBI Taxonomy" id="109894"/>
    <lineage>
        <taxon>Eukaryota</taxon>
        <taxon>Fungi</taxon>
        <taxon>Fungi incertae sedis</taxon>
        <taxon>Chytridiomycota</taxon>
        <taxon>Chytridiomycota incertae sedis</taxon>
        <taxon>Chytridiomycetes</taxon>
        <taxon>Spizellomycetales</taxon>
        <taxon>Powellomycetaceae</taxon>
        <taxon>Geranomyces</taxon>
    </lineage>
</organism>